<dbReference type="EMBL" id="JARKIE010000212">
    <property type="protein sequence ID" value="KAJ7665759.1"/>
    <property type="molecule type" value="Genomic_DNA"/>
</dbReference>
<feature type="compositionally biased region" description="Basic residues" evidence="1">
    <location>
        <begin position="143"/>
        <end position="154"/>
    </location>
</feature>
<gene>
    <name evidence="2" type="ORF">B0H17DRAFT_1210766</name>
</gene>
<accession>A0AAD7CVH3</accession>
<evidence type="ECO:0000313" key="2">
    <source>
        <dbReference type="EMBL" id="KAJ7665759.1"/>
    </source>
</evidence>
<feature type="compositionally biased region" description="Low complexity" evidence="1">
    <location>
        <begin position="37"/>
        <end position="49"/>
    </location>
</feature>
<feature type="region of interest" description="Disordered" evidence="1">
    <location>
        <begin position="138"/>
        <end position="172"/>
    </location>
</feature>
<proteinExistence type="predicted"/>
<comment type="caution">
    <text evidence="2">The sequence shown here is derived from an EMBL/GenBank/DDBJ whole genome shotgun (WGS) entry which is preliminary data.</text>
</comment>
<reference evidence="2" key="1">
    <citation type="submission" date="2023-03" db="EMBL/GenBank/DDBJ databases">
        <title>Massive genome expansion in bonnet fungi (Mycena s.s.) driven by repeated elements and novel gene families across ecological guilds.</title>
        <authorList>
            <consortium name="Lawrence Berkeley National Laboratory"/>
            <person name="Harder C.B."/>
            <person name="Miyauchi S."/>
            <person name="Viragh M."/>
            <person name="Kuo A."/>
            <person name="Thoen E."/>
            <person name="Andreopoulos B."/>
            <person name="Lu D."/>
            <person name="Skrede I."/>
            <person name="Drula E."/>
            <person name="Henrissat B."/>
            <person name="Morin E."/>
            <person name="Kohler A."/>
            <person name="Barry K."/>
            <person name="LaButti K."/>
            <person name="Morin E."/>
            <person name="Salamov A."/>
            <person name="Lipzen A."/>
            <person name="Mereny Z."/>
            <person name="Hegedus B."/>
            <person name="Baldrian P."/>
            <person name="Stursova M."/>
            <person name="Weitz H."/>
            <person name="Taylor A."/>
            <person name="Grigoriev I.V."/>
            <person name="Nagy L.G."/>
            <person name="Martin F."/>
            <person name="Kauserud H."/>
        </authorList>
    </citation>
    <scope>NUCLEOTIDE SEQUENCE</scope>
    <source>
        <strain evidence="2">CBHHK067</strain>
    </source>
</reference>
<name>A0AAD7CVH3_MYCRO</name>
<evidence type="ECO:0000313" key="3">
    <source>
        <dbReference type="Proteomes" id="UP001221757"/>
    </source>
</evidence>
<dbReference type="Proteomes" id="UP001221757">
    <property type="component" value="Unassembled WGS sequence"/>
</dbReference>
<protein>
    <submittedName>
        <fullName evidence="2">Uncharacterized protein</fullName>
    </submittedName>
</protein>
<feature type="region of interest" description="Disordered" evidence="1">
    <location>
        <begin position="27"/>
        <end position="54"/>
    </location>
</feature>
<organism evidence="2 3">
    <name type="scientific">Mycena rosella</name>
    <name type="common">Pink bonnet</name>
    <name type="synonym">Agaricus rosellus</name>
    <dbReference type="NCBI Taxonomy" id="1033263"/>
    <lineage>
        <taxon>Eukaryota</taxon>
        <taxon>Fungi</taxon>
        <taxon>Dikarya</taxon>
        <taxon>Basidiomycota</taxon>
        <taxon>Agaricomycotina</taxon>
        <taxon>Agaricomycetes</taxon>
        <taxon>Agaricomycetidae</taxon>
        <taxon>Agaricales</taxon>
        <taxon>Marasmiineae</taxon>
        <taxon>Mycenaceae</taxon>
        <taxon>Mycena</taxon>
    </lineage>
</organism>
<evidence type="ECO:0000256" key="1">
    <source>
        <dbReference type="SAM" id="MobiDB-lite"/>
    </source>
</evidence>
<sequence length="172" mass="19033">MLPPSLLQSGKREGVFQIVNAERSQNEYGTSGTPVIARRSTATRSSSSSDAAWKHKSLALGRCPTSDLRNSLPQFSPWTDHHANWDNLPQTPPAGAPVWVMVCLSTPSLPRHGPILGAGAIAAGAPSLTMRHVDWAPLPKTPQKTKFRRHRRRERQQEWDSAEALAHMERTM</sequence>
<dbReference type="AlphaFoldDB" id="A0AAD7CVH3"/>
<keyword evidence="3" id="KW-1185">Reference proteome</keyword>